<proteinExistence type="predicted"/>
<dbReference type="PANTHER" id="PTHR34219">
    <property type="entry name" value="IRON-REGULATED INNER MEMBRANE PROTEIN-RELATED"/>
    <property type="match status" value="1"/>
</dbReference>
<sequence length="364" mass="41157">MSAMKKITQMAFALHSWLGLISGIFLLLLGLSGSALVFMKEIDQQLNADRLQVHPAGPALPLDKLYRQIAGRHPNLAGIAWLNPDAPADRAWEFRLYQNDGKLSTYDLGMISINPYTGEIIREGRLRDFNPSLMHWILQFHWSFQLGIPGLLLATIFGMTMLLSMLTGLIIYRKYVWRVLLFRVPIKGKNWRTRTSSLHRVIGIWTLLFNVIIFFTGFWMNMFSMDPGYWKKQLTPAAANTLSTHSMDSLLAEAKGAMPGLMIRNIYLPTQPGKDFRISGMLHGELPLFHNGNSVSVDPISGKRSSLQRFEDLGFWAKLESTFMPLHTGSFGNTGVKVFYVILGLLPGLMSITGALLFFRRRFS</sequence>
<feature type="transmembrane region" description="Helical" evidence="1">
    <location>
        <begin position="201"/>
        <end position="220"/>
    </location>
</feature>
<evidence type="ECO:0000313" key="2">
    <source>
        <dbReference type="EMBL" id="GGC64703.1"/>
    </source>
</evidence>
<name>A0A916U9U7_9SPHI</name>
<evidence type="ECO:0000256" key="1">
    <source>
        <dbReference type="SAM" id="Phobius"/>
    </source>
</evidence>
<dbReference type="Proteomes" id="UP000651668">
    <property type="component" value="Unassembled WGS sequence"/>
</dbReference>
<keyword evidence="1" id="KW-0812">Transmembrane</keyword>
<organism evidence="2 3">
    <name type="scientific">Pedobacter quisquiliarum</name>
    <dbReference type="NCBI Taxonomy" id="1834438"/>
    <lineage>
        <taxon>Bacteria</taxon>
        <taxon>Pseudomonadati</taxon>
        <taxon>Bacteroidota</taxon>
        <taxon>Sphingobacteriia</taxon>
        <taxon>Sphingobacteriales</taxon>
        <taxon>Sphingobacteriaceae</taxon>
        <taxon>Pedobacter</taxon>
    </lineage>
</organism>
<keyword evidence="3" id="KW-1185">Reference proteome</keyword>
<feature type="transmembrane region" description="Helical" evidence="1">
    <location>
        <begin position="151"/>
        <end position="172"/>
    </location>
</feature>
<evidence type="ECO:0000313" key="3">
    <source>
        <dbReference type="Proteomes" id="UP000651668"/>
    </source>
</evidence>
<gene>
    <name evidence="2" type="ORF">GCM10011387_17900</name>
</gene>
<reference evidence="2" key="2">
    <citation type="submission" date="2020-09" db="EMBL/GenBank/DDBJ databases">
        <authorList>
            <person name="Sun Q."/>
            <person name="Zhou Y."/>
        </authorList>
    </citation>
    <scope>NUCLEOTIDE SEQUENCE</scope>
    <source>
        <strain evidence="2">CGMCC 1.15343</strain>
    </source>
</reference>
<dbReference type="EMBL" id="BMIL01000005">
    <property type="protein sequence ID" value="GGC64703.1"/>
    <property type="molecule type" value="Genomic_DNA"/>
</dbReference>
<dbReference type="Pfam" id="PF03929">
    <property type="entry name" value="PepSY_TM"/>
    <property type="match status" value="1"/>
</dbReference>
<keyword evidence="1" id="KW-0472">Membrane</keyword>
<accession>A0A916U9U7</accession>
<feature type="transmembrane region" description="Helical" evidence="1">
    <location>
        <begin position="338"/>
        <end position="359"/>
    </location>
</feature>
<keyword evidence="1" id="KW-1133">Transmembrane helix</keyword>
<comment type="caution">
    <text evidence="2">The sequence shown here is derived from an EMBL/GenBank/DDBJ whole genome shotgun (WGS) entry which is preliminary data.</text>
</comment>
<dbReference type="AlphaFoldDB" id="A0A916U9U7"/>
<dbReference type="InterPro" id="IPR005625">
    <property type="entry name" value="PepSY-ass_TM"/>
</dbReference>
<protein>
    <submittedName>
        <fullName evidence="2">Membrane protein</fullName>
    </submittedName>
</protein>
<reference evidence="2" key="1">
    <citation type="journal article" date="2014" name="Int. J. Syst. Evol. Microbiol.">
        <title>Complete genome sequence of Corynebacterium casei LMG S-19264T (=DSM 44701T), isolated from a smear-ripened cheese.</title>
        <authorList>
            <consortium name="US DOE Joint Genome Institute (JGI-PGF)"/>
            <person name="Walter F."/>
            <person name="Albersmeier A."/>
            <person name="Kalinowski J."/>
            <person name="Ruckert C."/>
        </authorList>
    </citation>
    <scope>NUCLEOTIDE SEQUENCE</scope>
    <source>
        <strain evidence="2">CGMCC 1.15343</strain>
    </source>
</reference>